<evidence type="ECO:0000259" key="13">
    <source>
        <dbReference type="Pfam" id="PF00892"/>
    </source>
</evidence>
<organism evidence="14 15">
    <name type="scientific">Tumebacillus flagellatus</name>
    <dbReference type="NCBI Taxonomy" id="1157490"/>
    <lineage>
        <taxon>Bacteria</taxon>
        <taxon>Bacillati</taxon>
        <taxon>Bacillota</taxon>
        <taxon>Bacilli</taxon>
        <taxon>Bacillales</taxon>
        <taxon>Alicyclobacillaceae</taxon>
        <taxon>Tumebacillus</taxon>
    </lineage>
</organism>
<evidence type="ECO:0000313" key="15">
    <source>
        <dbReference type="Proteomes" id="UP000027931"/>
    </source>
</evidence>
<keyword evidence="6" id="KW-0441">Lipid A biosynthesis</keyword>
<comment type="subcellular location">
    <subcellularLocation>
        <location evidence="1">Cell membrane</location>
        <topology evidence="1">Multi-pass membrane protein</topology>
    </subcellularLocation>
</comment>
<feature type="transmembrane region" description="Helical" evidence="12">
    <location>
        <begin position="97"/>
        <end position="115"/>
    </location>
</feature>
<keyword evidence="5" id="KW-0997">Cell inner membrane</keyword>
<protein>
    <submittedName>
        <fullName evidence="14">Membrane protein</fullName>
    </submittedName>
</protein>
<keyword evidence="11 12" id="KW-0472">Membrane</keyword>
<dbReference type="PANTHER" id="PTHR30561">
    <property type="entry name" value="SMR FAMILY PROTON-DEPENDENT DRUG EFFLUX TRANSPORTER SUGE"/>
    <property type="match status" value="1"/>
</dbReference>
<name>A0A074LK17_9BACL</name>
<dbReference type="eggNOG" id="COG2510">
    <property type="taxonomic scope" value="Bacteria"/>
</dbReference>
<dbReference type="Pfam" id="PF00892">
    <property type="entry name" value="EamA"/>
    <property type="match status" value="1"/>
</dbReference>
<dbReference type="STRING" id="1157490.EL26_20470"/>
<keyword evidence="10" id="KW-0443">Lipid metabolism</keyword>
<dbReference type="PANTHER" id="PTHR30561:SF9">
    <property type="entry name" value="4-AMINO-4-DEOXY-L-ARABINOSE-PHOSPHOUNDECAPRENOL FLIPPASE SUBUNIT ARNF-RELATED"/>
    <property type="match status" value="1"/>
</dbReference>
<evidence type="ECO:0000256" key="11">
    <source>
        <dbReference type="ARBA" id="ARBA00023136"/>
    </source>
</evidence>
<evidence type="ECO:0000256" key="12">
    <source>
        <dbReference type="SAM" id="Phobius"/>
    </source>
</evidence>
<feature type="domain" description="EamA" evidence="13">
    <location>
        <begin position="6"/>
        <end position="114"/>
    </location>
</feature>
<feature type="transmembrane region" description="Helical" evidence="12">
    <location>
        <begin position="44"/>
        <end position="64"/>
    </location>
</feature>
<keyword evidence="4" id="KW-0444">Lipid biosynthesis</keyword>
<dbReference type="Proteomes" id="UP000027931">
    <property type="component" value="Unassembled WGS sequence"/>
</dbReference>
<comment type="similarity">
    <text evidence="2">Belongs to the EamA transporter family.</text>
</comment>
<keyword evidence="3" id="KW-1003">Cell membrane</keyword>
<accession>A0A074LK17</accession>
<evidence type="ECO:0000256" key="6">
    <source>
        <dbReference type="ARBA" id="ARBA00022556"/>
    </source>
</evidence>
<evidence type="ECO:0000256" key="8">
    <source>
        <dbReference type="ARBA" id="ARBA00022985"/>
    </source>
</evidence>
<dbReference type="OrthoDB" id="513492at2"/>
<keyword evidence="15" id="KW-1185">Reference proteome</keyword>
<comment type="caution">
    <text evidence="14">The sequence shown here is derived from an EMBL/GenBank/DDBJ whole genome shotgun (WGS) entry which is preliminary data.</text>
</comment>
<evidence type="ECO:0000256" key="4">
    <source>
        <dbReference type="ARBA" id="ARBA00022516"/>
    </source>
</evidence>
<evidence type="ECO:0000313" key="14">
    <source>
        <dbReference type="EMBL" id="KEO81454.1"/>
    </source>
</evidence>
<evidence type="ECO:0000256" key="10">
    <source>
        <dbReference type="ARBA" id="ARBA00023098"/>
    </source>
</evidence>
<evidence type="ECO:0000256" key="5">
    <source>
        <dbReference type="ARBA" id="ARBA00022519"/>
    </source>
</evidence>
<evidence type="ECO:0000256" key="1">
    <source>
        <dbReference type="ARBA" id="ARBA00004651"/>
    </source>
</evidence>
<dbReference type="RefSeq" id="WP_038093014.1">
    <property type="nucleotide sequence ID" value="NZ_JMIR01000037.1"/>
</dbReference>
<keyword evidence="9 12" id="KW-1133">Transmembrane helix</keyword>
<dbReference type="Gene3D" id="1.10.3730.20">
    <property type="match status" value="1"/>
</dbReference>
<dbReference type="SUPFAM" id="SSF103481">
    <property type="entry name" value="Multidrug resistance efflux transporter EmrE"/>
    <property type="match status" value="1"/>
</dbReference>
<dbReference type="InterPro" id="IPR000390">
    <property type="entry name" value="Small_drug/metabolite_transptr"/>
</dbReference>
<sequence>MSKLVLYLLLLGNILLLSGGQIVWKHALSNMTGGLTIANLLTSPGVYIGGFMYVIATGLWFVILNNMKLSVAYPLQSFAYVIGIFSAWLVFGESIPATRWIGGAVILIGVFLISWKA</sequence>
<dbReference type="InterPro" id="IPR000620">
    <property type="entry name" value="EamA_dom"/>
</dbReference>
<dbReference type="GO" id="GO:0022857">
    <property type="term" value="F:transmembrane transporter activity"/>
    <property type="evidence" value="ECO:0007669"/>
    <property type="project" value="InterPro"/>
</dbReference>
<proteinExistence type="inferred from homology"/>
<gene>
    <name evidence="14" type="ORF">EL26_20470</name>
</gene>
<dbReference type="AlphaFoldDB" id="A0A074LK17"/>
<dbReference type="EMBL" id="JMIR01000037">
    <property type="protein sequence ID" value="KEO81454.1"/>
    <property type="molecule type" value="Genomic_DNA"/>
</dbReference>
<reference evidence="14 15" key="1">
    <citation type="journal article" date="2013" name="Int. J. Syst. Evol. Microbiol.">
        <title>Tumebacillus flagellatus sp. nov., an alpha-amylase/pullulanase-producing bacterium isolated from cassava wastewater.</title>
        <authorList>
            <person name="Wang Q."/>
            <person name="Xie N."/>
            <person name="Qin Y."/>
            <person name="Shen N."/>
            <person name="Zhu J."/>
            <person name="Mi H."/>
            <person name="Huang R."/>
        </authorList>
    </citation>
    <scope>NUCLEOTIDE SEQUENCE [LARGE SCALE GENOMIC DNA]</scope>
    <source>
        <strain evidence="14 15">GST4</strain>
    </source>
</reference>
<evidence type="ECO:0000256" key="7">
    <source>
        <dbReference type="ARBA" id="ARBA00022692"/>
    </source>
</evidence>
<dbReference type="InterPro" id="IPR037185">
    <property type="entry name" value="EmrE-like"/>
</dbReference>
<dbReference type="GO" id="GO:0009103">
    <property type="term" value="P:lipopolysaccharide biosynthetic process"/>
    <property type="evidence" value="ECO:0007669"/>
    <property type="project" value="UniProtKB-KW"/>
</dbReference>
<evidence type="ECO:0000256" key="9">
    <source>
        <dbReference type="ARBA" id="ARBA00022989"/>
    </source>
</evidence>
<keyword evidence="7 12" id="KW-0812">Transmembrane</keyword>
<evidence type="ECO:0000256" key="2">
    <source>
        <dbReference type="ARBA" id="ARBA00007362"/>
    </source>
</evidence>
<keyword evidence="8" id="KW-0448">Lipopolysaccharide biosynthesis</keyword>
<feature type="transmembrane region" description="Helical" evidence="12">
    <location>
        <begin position="71"/>
        <end position="91"/>
    </location>
</feature>
<dbReference type="GO" id="GO:0005886">
    <property type="term" value="C:plasma membrane"/>
    <property type="evidence" value="ECO:0007669"/>
    <property type="project" value="UniProtKB-SubCell"/>
</dbReference>
<evidence type="ECO:0000256" key="3">
    <source>
        <dbReference type="ARBA" id="ARBA00022475"/>
    </source>
</evidence>